<dbReference type="eggNOG" id="COG2120">
    <property type="taxonomic scope" value="Bacteria"/>
</dbReference>
<evidence type="ECO:0000313" key="4">
    <source>
        <dbReference type="Proteomes" id="UP000002524"/>
    </source>
</evidence>
<dbReference type="GO" id="GO:0016811">
    <property type="term" value="F:hydrolase activity, acting on carbon-nitrogen (but not peptide) bonds, in linear amides"/>
    <property type="evidence" value="ECO:0000318"/>
    <property type="project" value="GO_Central"/>
</dbReference>
<dbReference type="EMBL" id="AE001825">
    <property type="protein sequence ID" value="AAF12252.1"/>
    <property type="molecule type" value="Genomic_DNA"/>
</dbReference>
<dbReference type="PIR" id="A75600">
    <property type="entry name" value="A75600"/>
</dbReference>
<proteinExistence type="predicted"/>
<name>Q9RZ91_DEIRA</name>
<dbReference type="STRING" id="243230.DR_A0063"/>
<dbReference type="SUPFAM" id="SSF102588">
    <property type="entry name" value="LmbE-like"/>
    <property type="match status" value="1"/>
</dbReference>
<dbReference type="GeneID" id="69518955"/>
<dbReference type="InterPro" id="IPR003737">
    <property type="entry name" value="GlcNAc_PI_deacetylase-related"/>
</dbReference>
<evidence type="ECO:0000256" key="2">
    <source>
        <dbReference type="SAM" id="Phobius"/>
    </source>
</evidence>
<protein>
    <recommendedName>
        <fullName evidence="5">LmbE-related protein</fullName>
    </recommendedName>
</protein>
<dbReference type="PATRIC" id="fig|243230.17.peg.2947"/>
<gene>
    <name evidence="3" type="ordered locus">DR_A0063</name>
</gene>
<feature type="transmembrane region" description="Helical" evidence="2">
    <location>
        <begin position="16"/>
        <end position="33"/>
    </location>
</feature>
<dbReference type="HOGENOM" id="CLU_049311_0_0_0"/>
<organism evidence="3 4">
    <name type="scientific">Deinococcus radiodurans (strain ATCC 13939 / DSM 20539 / JCM 16871 / CCUG 27074 / LMG 4051 / NBRC 15346 / NCIMB 9279 / VKM B-1422 / R1)</name>
    <dbReference type="NCBI Taxonomy" id="243230"/>
    <lineage>
        <taxon>Bacteria</taxon>
        <taxon>Thermotogati</taxon>
        <taxon>Deinococcota</taxon>
        <taxon>Deinococci</taxon>
        <taxon>Deinococcales</taxon>
        <taxon>Deinococcaceae</taxon>
        <taxon>Deinococcus</taxon>
    </lineage>
</organism>
<dbReference type="KEGG" id="dra:DR_A0063"/>
<dbReference type="PANTHER" id="PTHR12993:SF29">
    <property type="entry name" value="BLR3841 PROTEIN"/>
    <property type="match status" value="1"/>
</dbReference>
<dbReference type="Pfam" id="PF02585">
    <property type="entry name" value="PIG-L"/>
    <property type="match status" value="1"/>
</dbReference>
<keyword evidence="2" id="KW-0472">Membrane</keyword>
<dbReference type="InterPro" id="IPR024078">
    <property type="entry name" value="LmbE-like_dom_sf"/>
</dbReference>
<dbReference type="Proteomes" id="UP000002524">
    <property type="component" value="Chromosome 2"/>
</dbReference>
<keyword evidence="2" id="KW-0812">Transmembrane</keyword>
<dbReference type="OrthoDB" id="9815144at2"/>
<dbReference type="RefSeq" id="WP_010889322.1">
    <property type="nucleotide sequence ID" value="NC_001264.1"/>
</dbReference>
<evidence type="ECO:0000256" key="1">
    <source>
        <dbReference type="SAM" id="MobiDB-lite"/>
    </source>
</evidence>
<accession>Q9RZ91</accession>
<sequence length="350" mass="38528">MAQGRWWSGSRAWSAQWWWVVIAVVGLGLAAWINSPLVARWFGGERQVARLAGTPPFRAGQRVLLLAPHPDDETLCCGGTVQQARAAGAEVFIAWMTAGDGFEFDAALTEHVLVPRPHNMRALGQTRAGEAERAAAVLGVPADHTFMLGYPDGGLFRLFTTNYATPFTAPRTQASRVYVTGALTPGHAFTGRNLETDLRRVLDRVQPDVVLAPAPQDFHADHHTLSYIALRLMGERQQEDRLRFWVVHGGVEWPLPKGLHPTLGLTLPPRAARLPWQKVALTPEQEQVKLSAVNTYQTQTRVMGRFMRAFVRENELLSPAPLPEHPTPAEETTPPGEVGPEDSGFGVLQP</sequence>
<feature type="compositionally biased region" description="Low complexity" evidence="1">
    <location>
        <begin position="329"/>
        <end position="338"/>
    </location>
</feature>
<dbReference type="InParanoid" id="Q9RZ91"/>
<evidence type="ECO:0008006" key="5">
    <source>
        <dbReference type="Google" id="ProtNLM"/>
    </source>
</evidence>
<dbReference type="PaxDb" id="243230-DR_A0063"/>
<dbReference type="PANTHER" id="PTHR12993">
    <property type="entry name" value="N-ACETYLGLUCOSAMINYL-PHOSPHATIDYLINOSITOL DE-N-ACETYLASE-RELATED"/>
    <property type="match status" value="1"/>
</dbReference>
<keyword evidence="2" id="KW-1133">Transmembrane helix</keyword>
<evidence type="ECO:0000313" key="3">
    <source>
        <dbReference type="EMBL" id="AAF12252.1"/>
    </source>
</evidence>
<feature type="region of interest" description="Disordered" evidence="1">
    <location>
        <begin position="318"/>
        <end position="350"/>
    </location>
</feature>
<dbReference type="EnsemblBacteria" id="AAF12252">
    <property type="protein sequence ID" value="AAF12252"/>
    <property type="gene ID" value="DR_A0063"/>
</dbReference>
<keyword evidence="4" id="KW-1185">Reference proteome</keyword>
<dbReference type="AlphaFoldDB" id="Q9RZ91"/>
<reference evidence="3 4" key="1">
    <citation type="journal article" date="1999" name="Science">
        <title>Genome sequence of the radioresistant bacterium Deinococcus radiodurans R1.</title>
        <authorList>
            <person name="White O."/>
            <person name="Eisen J.A."/>
            <person name="Heidelberg J.F."/>
            <person name="Hickey E.K."/>
            <person name="Peterson J.D."/>
            <person name="Dodson R.J."/>
            <person name="Haft D.H."/>
            <person name="Gwinn M.L."/>
            <person name="Nelson W.C."/>
            <person name="Richardson D.L."/>
            <person name="Moffat K.S."/>
            <person name="Qin H."/>
            <person name="Jiang L."/>
            <person name="Pamphile W."/>
            <person name="Crosby M."/>
            <person name="Shen M."/>
            <person name="Vamathevan J.J."/>
            <person name="Lam P."/>
            <person name="McDonald L."/>
            <person name="Utterback T."/>
            <person name="Zalewski C."/>
            <person name="Makarova K.S."/>
            <person name="Aravind L."/>
            <person name="Daly M.J."/>
            <person name="Minton K.W."/>
            <person name="Fleischmann R.D."/>
            <person name="Ketchum K.A."/>
            <person name="Nelson K.E."/>
            <person name="Salzberg S."/>
            <person name="Smith H.O."/>
            <person name="Venter J.C."/>
            <person name="Fraser C.M."/>
        </authorList>
    </citation>
    <scope>NUCLEOTIDE SEQUENCE [LARGE SCALE GENOMIC DNA]</scope>
    <source>
        <strain evidence="4">ATCC 13939 / DSM 20539 / JCM 16871 / LMG 4051 / NBRC 15346 / NCIMB 9279 / R1 / VKM B-1422</strain>
    </source>
</reference>
<dbReference type="Gene3D" id="3.40.50.10320">
    <property type="entry name" value="LmbE-like"/>
    <property type="match status" value="1"/>
</dbReference>